<keyword evidence="3" id="KW-1185">Reference proteome</keyword>
<keyword evidence="1" id="KW-0812">Transmembrane</keyword>
<organism evidence="2 3">
    <name type="scientific">Saccharopolyspora oryzae</name>
    <dbReference type="NCBI Taxonomy" id="2997343"/>
    <lineage>
        <taxon>Bacteria</taxon>
        <taxon>Bacillati</taxon>
        <taxon>Actinomycetota</taxon>
        <taxon>Actinomycetes</taxon>
        <taxon>Pseudonocardiales</taxon>
        <taxon>Pseudonocardiaceae</taxon>
        <taxon>Saccharopolyspora</taxon>
    </lineage>
</organism>
<dbReference type="EMBL" id="JAQGLA010000080">
    <property type="protein sequence ID" value="MDA3629925.1"/>
    <property type="molecule type" value="Genomic_DNA"/>
</dbReference>
<evidence type="ECO:0000313" key="3">
    <source>
        <dbReference type="Proteomes" id="UP001210380"/>
    </source>
</evidence>
<accession>A0ABT4V7I1</accession>
<name>A0ABT4V7I1_9PSEU</name>
<comment type="caution">
    <text evidence="2">The sequence shown here is derived from an EMBL/GenBank/DDBJ whole genome shotgun (WGS) entry which is preliminary data.</text>
</comment>
<evidence type="ECO:0000313" key="2">
    <source>
        <dbReference type="EMBL" id="MDA3629925.1"/>
    </source>
</evidence>
<dbReference type="Proteomes" id="UP001210380">
    <property type="component" value="Unassembled WGS sequence"/>
</dbReference>
<reference evidence="2 3" key="1">
    <citation type="submission" date="2022-11" db="EMBL/GenBank/DDBJ databases">
        <title>Draft genome sequence of Saccharopolyspora sp. WRP15-2 isolated from rhizosphere soils of wild rice in Thailand.</title>
        <authorList>
            <person name="Duangmal K."/>
            <person name="Kammanee S."/>
            <person name="Muangham S."/>
        </authorList>
    </citation>
    <scope>NUCLEOTIDE SEQUENCE [LARGE SCALE GENOMIC DNA]</scope>
    <source>
        <strain evidence="2 3">WRP15-2</strain>
    </source>
</reference>
<evidence type="ECO:0000256" key="1">
    <source>
        <dbReference type="SAM" id="Phobius"/>
    </source>
</evidence>
<feature type="transmembrane region" description="Helical" evidence="1">
    <location>
        <begin position="6"/>
        <end position="24"/>
    </location>
</feature>
<dbReference type="RefSeq" id="WP_270953036.1">
    <property type="nucleotide sequence ID" value="NZ_JAQGLA010000080.1"/>
</dbReference>
<sequence length="68" mass="7383">MDLYQVVLLAISFAAGGFTLHRLVRRHGWQDGWQFSGLVAGALLVGALAYIAAYTLMIMVLATLFVIA</sequence>
<keyword evidence="1" id="KW-0472">Membrane</keyword>
<feature type="transmembrane region" description="Helical" evidence="1">
    <location>
        <begin position="36"/>
        <end position="67"/>
    </location>
</feature>
<proteinExistence type="predicted"/>
<gene>
    <name evidence="2" type="ORF">OU415_31160</name>
</gene>
<keyword evidence="1" id="KW-1133">Transmembrane helix</keyword>
<protein>
    <submittedName>
        <fullName evidence="2">Uncharacterized protein</fullName>
    </submittedName>
</protein>